<dbReference type="KEGG" id="lmi:LMXM_02_0085"/>
<dbReference type="OMA" id="TWRETCL"/>
<dbReference type="AlphaFoldDB" id="E9AJH5"/>
<feature type="compositionally biased region" description="Polar residues" evidence="1">
    <location>
        <begin position="116"/>
        <end position="125"/>
    </location>
</feature>
<keyword evidence="3" id="KW-1185">Reference proteome</keyword>
<dbReference type="Proteomes" id="UP000007259">
    <property type="component" value="Chromosome 2"/>
</dbReference>
<reference evidence="2 3" key="1">
    <citation type="journal article" date="2011" name="Genome Res.">
        <title>Chromosome and gene copy number variation allow major structural change between species and strains of Leishmania.</title>
        <authorList>
            <person name="Rogers M.B."/>
            <person name="Hilley J.D."/>
            <person name="Dickens N.J."/>
            <person name="Wilkes J."/>
            <person name="Bates P.A."/>
            <person name="Depledge D.P."/>
            <person name="Harris D."/>
            <person name="Her Y."/>
            <person name="Herzyk P."/>
            <person name="Imamura H."/>
            <person name="Otto T.D."/>
            <person name="Sanders M."/>
            <person name="Seeger K."/>
            <person name="Dujardin J.C."/>
            <person name="Berriman M."/>
            <person name="Smith D.F."/>
            <person name="Hertz-Fowler C."/>
            <person name="Mottram J.C."/>
        </authorList>
    </citation>
    <scope>NUCLEOTIDE SEQUENCE [LARGE SCALE GENOMIC DNA]</scope>
    <source>
        <strain evidence="2 3">MHOM/GT/2001/U1103</strain>
    </source>
</reference>
<dbReference type="VEuPathDB" id="TriTrypDB:LmxM.02.0085"/>
<dbReference type="PhylomeDB" id="E9AJH5"/>
<protein>
    <submittedName>
        <fullName evidence="2">Uncharacterized protein</fullName>
    </submittedName>
</protein>
<dbReference type="RefSeq" id="XP_003871612.1">
    <property type="nucleotide sequence ID" value="XM_003871563.1"/>
</dbReference>
<accession>E9AJH5</accession>
<feature type="region of interest" description="Disordered" evidence="1">
    <location>
        <begin position="93"/>
        <end position="151"/>
    </location>
</feature>
<name>E9AJH5_LEIMU</name>
<dbReference type="EMBL" id="FR799555">
    <property type="protein sequence ID" value="CBZ23073.1"/>
    <property type="molecule type" value="Genomic_DNA"/>
</dbReference>
<evidence type="ECO:0000313" key="3">
    <source>
        <dbReference type="Proteomes" id="UP000007259"/>
    </source>
</evidence>
<organism evidence="2 3">
    <name type="scientific">Leishmania mexicana (strain MHOM/GT/2001/U1103)</name>
    <dbReference type="NCBI Taxonomy" id="929439"/>
    <lineage>
        <taxon>Eukaryota</taxon>
        <taxon>Discoba</taxon>
        <taxon>Euglenozoa</taxon>
        <taxon>Kinetoplastea</taxon>
        <taxon>Metakinetoplastina</taxon>
        <taxon>Trypanosomatida</taxon>
        <taxon>Trypanosomatidae</taxon>
        <taxon>Leishmaniinae</taxon>
        <taxon>Leishmania</taxon>
    </lineage>
</organism>
<proteinExistence type="predicted"/>
<dbReference type="GeneID" id="13452699"/>
<gene>
    <name evidence="2" type="ORF">LMXM_02_0085</name>
</gene>
<feature type="compositionally biased region" description="Polar residues" evidence="1">
    <location>
        <begin position="93"/>
        <end position="102"/>
    </location>
</feature>
<evidence type="ECO:0000256" key="1">
    <source>
        <dbReference type="SAM" id="MobiDB-lite"/>
    </source>
</evidence>
<sequence length="330" mass="35665">MPLSPFFHVLGARVARTPRRYGQMTLLLGRSGACGSGMLRTARNAIRRWPPLQPIWTWRPFATLSRISLNSSRCKATSGSGLWGTHPRHSLVRTSLAPSDKSSAAAHRAKGAQPGESPQRSNTVMSPAGAPPPTSFTLDPPFTRVKGEEELSPGPCAYVCRRCRALVFHSDSFADTSSVGWHASGWPTFLAPSTPSALRLSTVLQRSVIARRSDTPRGRPVSNISVGLTAPQRTLDIAVPHNSVAQRGLAVEGDLVRRRGSTISLQETRTWRETCLRDENHRVDPVLVLAVCSACDTPLCHVTQSAAAGTRYVSTAACIMAEAEGATRRE</sequence>
<dbReference type="OrthoDB" id="260172at2759"/>
<evidence type="ECO:0000313" key="2">
    <source>
        <dbReference type="EMBL" id="CBZ23073.1"/>
    </source>
</evidence>